<feature type="transmembrane region" description="Helical" evidence="1">
    <location>
        <begin position="49"/>
        <end position="80"/>
    </location>
</feature>
<sequence length="199" mass="20359">MLSVTWPVFDPLVLVSLGLPLYVVTMAGQNVPGFEVLKTFGYPHPPARVVLASTGAATVVGSVLGAYTLNLAAITAAMMAGPDAHPDRDRRWVASVAGGVCYLVLGLGSGAATALVTVTPPLLITAVAGLALFGALATATTGALEEPATRVVAVVTFLVVASQVSVAGIGSAFWGLVVGGIAMLWLGWRPRRRRELATP</sequence>
<dbReference type="EMBL" id="BSVA01000001">
    <property type="protein sequence ID" value="GMA89535.1"/>
    <property type="molecule type" value="Genomic_DNA"/>
</dbReference>
<feature type="transmembrane region" description="Helical" evidence="1">
    <location>
        <begin position="12"/>
        <end position="29"/>
    </location>
</feature>
<dbReference type="Proteomes" id="UP001157069">
    <property type="component" value="Unassembled WGS sequence"/>
</dbReference>
<protein>
    <recommendedName>
        <fullName evidence="4">Benzoate transporter</fullName>
    </recommendedName>
</protein>
<gene>
    <name evidence="2" type="ORF">GCM10025869_00640</name>
</gene>
<evidence type="ECO:0008006" key="4">
    <source>
        <dbReference type="Google" id="ProtNLM"/>
    </source>
</evidence>
<keyword evidence="1" id="KW-1133">Transmembrane helix</keyword>
<comment type="caution">
    <text evidence="2">The sequence shown here is derived from an EMBL/GenBank/DDBJ whole genome shotgun (WGS) entry which is preliminary data.</text>
</comment>
<keyword evidence="3" id="KW-1185">Reference proteome</keyword>
<feature type="transmembrane region" description="Helical" evidence="1">
    <location>
        <begin position="92"/>
        <end position="116"/>
    </location>
</feature>
<dbReference type="PANTHER" id="PTHR30199">
    <property type="entry name" value="MFS FAMILY TRANSPORTER, PREDICTED SUBSTRATE BENZOATE"/>
    <property type="match status" value="1"/>
</dbReference>
<feature type="transmembrane region" description="Helical" evidence="1">
    <location>
        <begin position="172"/>
        <end position="188"/>
    </location>
</feature>
<dbReference type="PANTHER" id="PTHR30199:SF0">
    <property type="entry name" value="INNER MEMBRANE PROTEIN YDCO"/>
    <property type="match status" value="1"/>
</dbReference>
<reference evidence="3" key="1">
    <citation type="journal article" date="2019" name="Int. J. Syst. Evol. Microbiol.">
        <title>The Global Catalogue of Microorganisms (GCM) 10K type strain sequencing project: providing services to taxonomists for standard genome sequencing and annotation.</title>
        <authorList>
            <consortium name="The Broad Institute Genomics Platform"/>
            <consortium name="The Broad Institute Genome Sequencing Center for Infectious Disease"/>
            <person name="Wu L."/>
            <person name="Ma J."/>
        </authorList>
    </citation>
    <scope>NUCLEOTIDE SEQUENCE [LARGE SCALE GENOMIC DNA]</scope>
    <source>
        <strain evidence="3">NBRC 108755</strain>
    </source>
</reference>
<evidence type="ECO:0000313" key="3">
    <source>
        <dbReference type="Proteomes" id="UP001157069"/>
    </source>
</evidence>
<dbReference type="RefSeq" id="WP_284296839.1">
    <property type="nucleotide sequence ID" value="NZ_BSVA01000001.1"/>
</dbReference>
<dbReference type="InterPro" id="IPR004711">
    <property type="entry name" value="Benzoate_Transporter"/>
</dbReference>
<evidence type="ECO:0000256" key="1">
    <source>
        <dbReference type="SAM" id="Phobius"/>
    </source>
</evidence>
<organism evidence="2 3">
    <name type="scientific">Homoserinibacter gongjuensis</name>
    <dbReference type="NCBI Taxonomy" id="1162968"/>
    <lineage>
        <taxon>Bacteria</taxon>
        <taxon>Bacillati</taxon>
        <taxon>Actinomycetota</taxon>
        <taxon>Actinomycetes</taxon>
        <taxon>Micrococcales</taxon>
        <taxon>Microbacteriaceae</taxon>
        <taxon>Homoserinibacter</taxon>
    </lineage>
</organism>
<name>A0ABQ6JMM8_9MICO</name>
<evidence type="ECO:0000313" key="2">
    <source>
        <dbReference type="EMBL" id="GMA89535.1"/>
    </source>
</evidence>
<keyword evidence="1" id="KW-0472">Membrane</keyword>
<dbReference type="Pfam" id="PF03594">
    <property type="entry name" value="BenE"/>
    <property type="match status" value="1"/>
</dbReference>
<accession>A0ABQ6JMM8</accession>
<keyword evidence="1" id="KW-0812">Transmembrane</keyword>
<proteinExistence type="predicted"/>